<dbReference type="InterPro" id="IPR051934">
    <property type="entry name" value="Phage_Tail_Fiber_Structural"/>
</dbReference>
<evidence type="ECO:0000259" key="3">
    <source>
        <dbReference type="Pfam" id="PF12571"/>
    </source>
</evidence>
<feature type="domain" description="Phage tail collar" evidence="2">
    <location>
        <begin position="348"/>
        <end position="405"/>
    </location>
</feature>
<evidence type="ECO:0000259" key="2">
    <source>
        <dbReference type="Pfam" id="PF07484"/>
    </source>
</evidence>
<dbReference type="PANTHER" id="PTHR35191">
    <property type="entry name" value="PROPHAGE SIDE TAIL FIBER PROTEIN HOMOLOG STFQ-RELATED"/>
    <property type="match status" value="1"/>
</dbReference>
<dbReference type="SUPFAM" id="SSF88874">
    <property type="entry name" value="Receptor-binding domain of short tail fibre protein gp12"/>
    <property type="match status" value="1"/>
</dbReference>
<proteinExistence type="predicted"/>
<evidence type="ECO:0000313" key="4">
    <source>
        <dbReference type="EMBL" id="QJA46207.1"/>
    </source>
</evidence>
<feature type="compositionally biased region" description="Low complexity" evidence="1">
    <location>
        <begin position="433"/>
        <end position="457"/>
    </location>
</feature>
<dbReference type="Pfam" id="PF12571">
    <property type="entry name" value="Phage_tail_fib"/>
    <property type="match status" value="1"/>
</dbReference>
<gene>
    <name evidence="4" type="ORF">TM448A00340_0008</name>
</gene>
<dbReference type="Pfam" id="PF07484">
    <property type="entry name" value="Collar"/>
    <property type="match status" value="1"/>
</dbReference>
<dbReference type="Gene3D" id="3.90.1340.10">
    <property type="entry name" value="Phage tail collar domain"/>
    <property type="match status" value="1"/>
</dbReference>
<dbReference type="InterPro" id="IPR011083">
    <property type="entry name" value="Phage_tail_collar_dom"/>
</dbReference>
<sequence>MGASITLAGEDLIAQKQGAQQQLNITRFIFANVPALDHNGPVDRTAPTPPIEQIVYSYEIPPENRGYVNPSQVVYSAQIGSDVGDWDFNWIGLESAEGVLFAVAYVSLQQKRRNIPPIQVGNNVTRNFLVVYDGAQVLTGITIDASTWQHDFTVRLAGIDERERQSNRDVFGRACFFGSSLQLEKVGSAYQLKPGIAYIEGIRLERTAALPVDPPGFPAAAWLDVALQRELSDVVASWSVVWGTGKTDYIDSAGVQHYCIAIGELPSSTTVSDLRPVEPVTGPLVGTFAFRTGDYEGLRARATTKADVGLSELPNAKSDDPASNSSEILATTAALNAAMGQVVSPMAGMVAAFARNTAPAGWLKANGAAVSRTTYAPLFAAIGTTFGAGNGSTTFNLPDMRGEFLRGWDDARGVDSGRTFGSWQDDDNKSHTHTTSTTSDVHTHSWSGTTSSSGLHSHSLKNIGSTQEDSTGGPYIPGRDAVFGDVLPDISTLNAGAHTHTVSGTTSSDSHSHTVTVNAAGGTEARPRNRALLFCIKF</sequence>
<feature type="domain" description="Phage tail fibre protein N-terminal" evidence="3">
    <location>
        <begin position="3"/>
        <end position="160"/>
    </location>
</feature>
<dbReference type="AlphaFoldDB" id="A0A6H1ZFS0"/>
<reference evidence="4" key="1">
    <citation type="submission" date="2020-03" db="EMBL/GenBank/DDBJ databases">
        <title>The deep terrestrial virosphere.</title>
        <authorList>
            <person name="Holmfeldt K."/>
            <person name="Nilsson E."/>
            <person name="Simone D."/>
            <person name="Lopez-Fernandez M."/>
            <person name="Wu X."/>
            <person name="de Brujin I."/>
            <person name="Lundin D."/>
            <person name="Andersson A."/>
            <person name="Bertilsson S."/>
            <person name="Dopson M."/>
        </authorList>
    </citation>
    <scope>NUCLEOTIDE SEQUENCE</scope>
    <source>
        <strain evidence="4">TM448A00340</strain>
    </source>
</reference>
<feature type="region of interest" description="Disordered" evidence="1">
    <location>
        <begin position="419"/>
        <end position="477"/>
    </location>
</feature>
<protein>
    <submittedName>
        <fullName evidence="4">Uncharacterized protein</fullName>
    </submittedName>
</protein>
<accession>A0A6H1ZFS0</accession>
<dbReference type="InterPro" id="IPR037053">
    <property type="entry name" value="Phage_tail_collar_dom_sf"/>
</dbReference>
<dbReference type="InterPro" id="IPR022225">
    <property type="entry name" value="Phage_tail_fibre_N"/>
</dbReference>
<evidence type="ECO:0000256" key="1">
    <source>
        <dbReference type="SAM" id="MobiDB-lite"/>
    </source>
</evidence>
<dbReference type="EMBL" id="MT144005">
    <property type="protein sequence ID" value="QJA46207.1"/>
    <property type="molecule type" value="Genomic_DNA"/>
</dbReference>
<organism evidence="4">
    <name type="scientific">viral metagenome</name>
    <dbReference type="NCBI Taxonomy" id="1070528"/>
    <lineage>
        <taxon>unclassified sequences</taxon>
        <taxon>metagenomes</taxon>
        <taxon>organismal metagenomes</taxon>
    </lineage>
</organism>
<name>A0A6H1ZFS0_9ZZZZ</name>
<dbReference type="PANTHER" id="PTHR35191:SF1">
    <property type="entry name" value="PROPHAGE SIDE TAIL FIBER PROTEIN HOMOLOG STFQ-RELATED"/>
    <property type="match status" value="1"/>
</dbReference>